<dbReference type="EC" id="2.1.1.228" evidence="5"/>
<keyword evidence="11" id="KW-0819">tRNA processing</keyword>
<evidence type="ECO:0000313" key="16">
    <source>
        <dbReference type="EMBL" id="EQD78885.1"/>
    </source>
</evidence>
<evidence type="ECO:0000256" key="14">
    <source>
        <dbReference type="ARBA" id="ARBA00047783"/>
    </source>
</evidence>
<gene>
    <name evidence="16" type="ORF">B1B_00483</name>
</gene>
<evidence type="ECO:0000256" key="3">
    <source>
        <dbReference type="ARBA" id="ARBA00007630"/>
    </source>
</evidence>
<dbReference type="PIRSF" id="PIRSF000386">
    <property type="entry name" value="tRNA_mtase"/>
    <property type="match status" value="1"/>
</dbReference>
<comment type="similarity">
    <text evidence="3">Belongs to the RNA methyltransferase TrmD family.</text>
</comment>
<evidence type="ECO:0000256" key="2">
    <source>
        <dbReference type="ARBA" id="ARBA00004496"/>
    </source>
</evidence>
<keyword evidence="7" id="KW-0963">Cytoplasm</keyword>
<reference evidence="16" key="2">
    <citation type="journal article" date="2014" name="ISME J.">
        <title>Microbial stratification in low pH oxic and suboxic macroscopic growths along an acid mine drainage.</title>
        <authorList>
            <person name="Mendez-Garcia C."/>
            <person name="Mesa V."/>
            <person name="Sprenger R.R."/>
            <person name="Richter M."/>
            <person name="Diez M.S."/>
            <person name="Solano J."/>
            <person name="Bargiela R."/>
            <person name="Golyshina O.V."/>
            <person name="Manteca A."/>
            <person name="Ramos J.L."/>
            <person name="Gallego J.R."/>
            <person name="Llorente I."/>
            <person name="Martins Dos Santos V.A."/>
            <person name="Jensen O.N."/>
            <person name="Pelaez A.I."/>
            <person name="Sanchez J."/>
            <person name="Ferrer M."/>
        </authorList>
    </citation>
    <scope>NUCLEOTIDE SEQUENCE</scope>
</reference>
<dbReference type="GO" id="GO:0005829">
    <property type="term" value="C:cytosol"/>
    <property type="evidence" value="ECO:0007669"/>
    <property type="project" value="TreeGrafter"/>
</dbReference>
<evidence type="ECO:0000256" key="10">
    <source>
        <dbReference type="ARBA" id="ARBA00022691"/>
    </source>
</evidence>
<dbReference type="InterPro" id="IPR029028">
    <property type="entry name" value="Alpha/beta_knot_MTases"/>
</dbReference>
<comment type="catalytic activity">
    <reaction evidence="14">
        <text>guanosine(37) in tRNA + S-adenosyl-L-methionine = N(1)-methylguanosine(37) in tRNA + S-adenosyl-L-homocysteine + H(+)</text>
        <dbReference type="Rhea" id="RHEA:36899"/>
        <dbReference type="Rhea" id="RHEA-COMP:10145"/>
        <dbReference type="Rhea" id="RHEA-COMP:10147"/>
        <dbReference type="ChEBI" id="CHEBI:15378"/>
        <dbReference type="ChEBI" id="CHEBI:57856"/>
        <dbReference type="ChEBI" id="CHEBI:59789"/>
        <dbReference type="ChEBI" id="CHEBI:73542"/>
        <dbReference type="ChEBI" id="CHEBI:74269"/>
        <dbReference type="EC" id="2.1.1.228"/>
    </reaction>
</comment>
<dbReference type="InterPro" id="IPR016009">
    <property type="entry name" value="tRNA_MeTrfase_TRMD/TRM10"/>
</dbReference>
<dbReference type="InterPro" id="IPR029026">
    <property type="entry name" value="tRNA_m1G_MTases_N"/>
</dbReference>
<dbReference type="Gene3D" id="3.40.1280.10">
    <property type="match status" value="1"/>
</dbReference>
<reference evidence="16" key="1">
    <citation type="submission" date="2013-08" db="EMBL/GenBank/DDBJ databases">
        <authorList>
            <person name="Mendez C."/>
            <person name="Richter M."/>
            <person name="Ferrer M."/>
            <person name="Sanchez J."/>
        </authorList>
    </citation>
    <scope>NUCLEOTIDE SEQUENCE</scope>
</reference>
<dbReference type="Pfam" id="PF01746">
    <property type="entry name" value="tRNA_m1G_MT"/>
    <property type="match status" value="1"/>
</dbReference>
<dbReference type="GO" id="GO:0052906">
    <property type="term" value="F:tRNA (guanine(37)-N1)-methyltransferase activity"/>
    <property type="evidence" value="ECO:0007669"/>
    <property type="project" value="UniProtKB-EC"/>
</dbReference>
<dbReference type="Gene3D" id="1.10.1270.20">
    <property type="entry name" value="tRNA(m1g37)methyltransferase, domain 2"/>
    <property type="match status" value="1"/>
</dbReference>
<name>T1D9K3_9ZZZZ</name>
<keyword evidence="10" id="KW-0949">S-adenosyl-L-methionine</keyword>
<evidence type="ECO:0000256" key="6">
    <source>
        <dbReference type="ARBA" id="ARBA00014679"/>
    </source>
</evidence>
<protein>
    <recommendedName>
        <fullName evidence="6">tRNA (guanine-N(1)-)-methyltransferase</fullName>
        <ecNumber evidence="5">2.1.1.228</ecNumber>
    </recommendedName>
    <alternativeName>
        <fullName evidence="12">M1G-methyltransferase</fullName>
    </alternativeName>
    <alternativeName>
        <fullName evidence="13">tRNA [GM37] methyltransferase</fullName>
    </alternativeName>
</protein>
<dbReference type="SUPFAM" id="SSF75217">
    <property type="entry name" value="alpha/beta knot"/>
    <property type="match status" value="1"/>
</dbReference>
<proteinExistence type="inferred from homology"/>
<evidence type="ECO:0000256" key="13">
    <source>
        <dbReference type="ARBA" id="ARBA00033392"/>
    </source>
</evidence>
<dbReference type="InterPro" id="IPR023148">
    <property type="entry name" value="tRNA_m1G_MeTrfase_C_sf"/>
</dbReference>
<comment type="function">
    <text evidence="1">Specifically methylates guanosine-37 in various tRNAs.</text>
</comment>
<evidence type="ECO:0000256" key="9">
    <source>
        <dbReference type="ARBA" id="ARBA00022679"/>
    </source>
</evidence>
<dbReference type="PANTHER" id="PTHR46417:SF1">
    <property type="entry name" value="TRNA (GUANINE-N(1)-)-METHYLTRANSFERASE"/>
    <property type="match status" value="1"/>
</dbReference>
<dbReference type="HAMAP" id="MF_00605">
    <property type="entry name" value="TrmD"/>
    <property type="match status" value="1"/>
</dbReference>
<evidence type="ECO:0000256" key="5">
    <source>
        <dbReference type="ARBA" id="ARBA00012807"/>
    </source>
</evidence>
<dbReference type="EMBL" id="AUZY01000368">
    <property type="protein sequence ID" value="EQD78885.1"/>
    <property type="molecule type" value="Genomic_DNA"/>
</dbReference>
<sequence length="197" mass="20924">MVLRPEPLFAAVRAVEAIPGLEPPHTILLSAHGRRLAQGVIEELSSLPRLLLVCGRYEGVDERVRLGLGLDEISVGDFVVSGGELPAMVLMEAVARRLPGTLGDPTSAVDESFAEGLPEYPHYTRPAVFEDLQVPAVLRSGDHAKIAAWRSEAALERARRLRPDLLTGEGPGEAVISVDLEREPGAARAGAGTGGMP</sequence>
<feature type="domain" description="tRNA methyltransferase TRMD/TRM10-type" evidence="15">
    <location>
        <begin position="1"/>
        <end position="166"/>
    </location>
</feature>
<dbReference type="GO" id="GO:0002939">
    <property type="term" value="P:tRNA N1-guanine methylation"/>
    <property type="evidence" value="ECO:0007669"/>
    <property type="project" value="TreeGrafter"/>
</dbReference>
<evidence type="ECO:0000259" key="15">
    <source>
        <dbReference type="Pfam" id="PF01746"/>
    </source>
</evidence>
<dbReference type="InterPro" id="IPR002649">
    <property type="entry name" value="tRNA_m1G_MeTrfase_TrmD"/>
</dbReference>
<dbReference type="PANTHER" id="PTHR46417">
    <property type="entry name" value="TRNA (GUANINE-N(1)-)-METHYLTRANSFERASE"/>
    <property type="match status" value="1"/>
</dbReference>
<comment type="subunit">
    <text evidence="4">Homodimer.</text>
</comment>
<evidence type="ECO:0000256" key="4">
    <source>
        <dbReference type="ARBA" id="ARBA00011738"/>
    </source>
</evidence>
<keyword evidence="8 16" id="KW-0489">Methyltransferase</keyword>
<comment type="subcellular location">
    <subcellularLocation>
        <location evidence="2">Cytoplasm</location>
    </subcellularLocation>
</comment>
<evidence type="ECO:0000256" key="8">
    <source>
        <dbReference type="ARBA" id="ARBA00022603"/>
    </source>
</evidence>
<evidence type="ECO:0000256" key="11">
    <source>
        <dbReference type="ARBA" id="ARBA00022694"/>
    </source>
</evidence>
<evidence type="ECO:0000256" key="12">
    <source>
        <dbReference type="ARBA" id="ARBA00029736"/>
    </source>
</evidence>
<evidence type="ECO:0000256" key="7">
    <source>
        <dbReference type="ARBA" id="ARBA00022490"/>
    </source>
</evidence>
<evidence type="ECO:0000256" key="1">
    <source>
        <dbReference type="ARBA" id="ARBA00002634"/>
    </source>
</evidence>
<keyword evidence="9 16" id="KW-0808">Transferase</keyword>
<dbReference type="AlphaFoldDB" id="T1D9K3"/>
<accession>T1D9K3</accession>
<comment type="caution">
    <text evidence="16">The sequence shown here is derived from an EMBL/GenBank/DDBJ whole genome shotgun (WGS) entry which is preliminary data.</text>
</comment>
<organism evidence="16">
    <name type="scientific">mine drainage metagenome</name>
    <dbReference type="NCBI Taxonomy" id="410659"/>
    <lineage>
        <taxon>unclassified sequences</taxon>
        <taxon>metagenomes</taxon>
        <taxon>ecological metagenomes</taxon>
    </lineage>
</organism>